<organism evidence="2 3">
    <name type="scientific">Thalassotalea marina</name>
    <dbReference type="NCBI Taxonomy" id="1673741"/>
    <lineage>
        <taxon>Bacteria</taxon>
        <taxon>Pseudomonadati</taxon>
        <taxon>Pseudomonadota</taxon>
        <taxon>Gammaproteobacteria</taxon>
        <taxon>Alteromonadales</taxon>
        <taxon>Colwelliaceae</taxon>
        <taxon>Thalassotalea</taxon>
    </lineage>
</organism>
<dbReference type="Proteomes" id="UP000623842">
    <property type="component" value="Unassembled WGS sequence"/>
</dbReference>
<dbReference type="EMBL" id="BNCK01000006">
    <property type="protein sequence ID" value="GHF98689.1"/>
    <property type="molecule type" value="Genomic_DNA"/>
</dbReference>
<keyword evidence="1" id="KW-0472">Membrane</keyword>
<gene>
    <name evidence="2" type="ORF">GCM10017161_29040</name>
</gene>
<reference evidence="2" key="2">
    <citation type="submission" date="2020-09" db="EMBL/GenBank/DDBJ databases">
        <authorList>
            <person name="Sun Q."/>
            <person name="Kim S."/>
        </authorList>
    </citation>
    <scope>NUCLEOTIDE SEQUENCE</scope>
    <source>
        <strain evidence="2">KCTC 42731</strain>
    </source>
</reference>
<name>A0A919BME5_9GAMM</name>
<sequence>MWSLIVLIFAIIYFAIIVNLSYRLGQQKTENAQQAAVIGFVLAFVPPIALIYLAVLFFKDDTAIV</sequence>
<keyword evidence="1" id="KW-1133">Transmembrane helix</keyword>
<keyword evidence="1" id="KW-0812">Transmembrane</keyword>
<dbReference type="AlphaFoldDB" id="A0A919BME5"/>
<reference evidence="2" key="1">
    <citation type="journal article" date="2014" name="Int. J. Syst. Evol. Microbiol.">
        <title>Complete genome sequence of Corynebacterium casei LMG S-19264T (=DSM 44701T), isolated from a smear-ripened cheese.</title>
        <authorList>
            <consortium name="US DOE Joint Genome Institute (JGI-PGF)"/>
            <person name="Walter F."/>
            <person name="Albersmeier A."/>
            <person name="Kalinowski J."/>
            <person name="Ruckert C."/>
        </authorList>
    </citation>
    <scope>NUCLEOTIDE SEQUENCE</scope>
    <source>
        <strain evidence="2">KCTC 42731</strain>
    </source>
</reference>
<evidence type="ECO:0000313" key="2">
    <source>
        <dbReference type="EMBL" id="GHF98689.1"/>
    </source>
</evidence>
<comment type="caution">
    <text evidence="2">The sequence shown here is derived from an EMBL/GenBank/DDBJ whole genome shotgun (WGS) entry which is preliminary data.</text>
</comment>
<dbReference type="RefSeq" id="WP_189772020.1">
    <property type="nucleotide sequence ID" value="NZ_BNCK01000006.1"/>
</dbReference>
<keyword evidence="3" id="KW-1185">Reference proteome</keyword>
<feature type="transmembrane region" description="Helical" evidence="1">
    <location>
        <begin position="36"/>
        <end position="58"/>
    </location>
</feature>
<evidence type="ECO:0000313" key="3">
    <source>
        <dbReference type="Proteomes" id="UP000623842"/>
    </source>
</evidence>
<feature type="transmembrane region" description="Helical" evidence="1">
    <location>
        <begin position="6"/>
        <end position="24"/>
    </location>
</feature>
<accession>A0A919BME5</accession>
<proteinExistence type="predicted"/>
<protein>
    <submittedName>
        <fullName evidence="2">Uncharacterized protein</fullName>
    </submittedName>
</protein>
<evidence type="ECO:0000256" key="1">
    <source>
        <dbReference type="SAM" id="Phobius"/>
    </source>
</evidence>